<dbReference type="PROSITE" id="PS50405">
    <property type="entry name" value="GST_CTER"/>
    <property type="match status" value="1"/>
</dbReference>
<feature type="domain" description="GST C-terminal" evidence="2">
    <location>
        <begin position="81"/>
        <end position="214"/>
    </location>
</feature>
<sequence>MLKLCGFPISNYYNKVKFALLEKGVPFEEERHMTGKDSIAAGSPIGKVPFLKTDRGVLCESQAITDYIEDTHPNPPLYPRDPFARAKCRELIDFLELYLELPARRLYPEVYFGGKVSDDVKTSAREQLEKGMQALAHAAKFSPFIAGAEFTYADCAAHVHLPLISQVTKKIYGEDFLSRIPAIAAYVEKIRDRPAAKKVNEDRKADIERSVAAQKKAVTEKI</sequence>
<dbReference type="PANTHER" id="PTHR43968:SF6">
    <property type="entry name" value="GLUTATHIONE S-TRANSFERASE OMEGA"/>
    <property type="match status" value="1"/>
</dbReference>
<dbReference type="EMBL" id="MFSP01000135">
    <property type="protein sequence ID" value="OGI64448.1"/>
    <property type="molecule type" value="Genomic_DNA"/>
</dbReference>
<dbReference type="InterPro" id="IPR036282">
    <property type="entry name" value="Glutathione-S-Trfase_C_sf"/>
</dbReference>
<dbReference type="SFLD" id="SFLDS00019">
    <property type="entry name" value="Glutathione_Transferase_(cytos"/>
    <property type="match status" value="1"/>
</dbReference>
<reference evidence="3 4" key="1">
    <citation type="journal article" date="2016" name="Nat. Commun.">
        <title>Thousands of microbial genomes shed light on interconnected biogeochemical processes in an aquifer system.</title>
        <authorList>
            <person name="Anantharaman K."/>
            <person name="Brown C.T."/>
            <person name="Hug L.A."/>
            <person name="Sharon I."/>
            <person name="Castelle C.J."/>
            <person name="Probst A.J."/>
            <person name="Thomas B.C."/>
            <person name="Singh A."/>
            <person name="Wilkins M.J."/>
            <person name="Karaoz U."/>
            <person name="Brodie E.L."/>
            <person name="Williams K.H."/>
            <person name="Hubbard S.S."/>
            <person name="Banfield J.F."/>
        </authorList>
    </citation>
    <scope>NUCLEOTIDE SEQUENCE [LARGE SCALE GENOMIC DNA]</scope>
</reference>
<name>A0A1F6V4B1_9PROT</name>
<dbReference type="CDD" id="cd10424">
    <property type="entry name" value="GST_C_9"/>
    <property type="match status" value="1"/>
</dbReference>
<dbReference type="SUPFAM" id="SSF52833">
    <property type="entry name" value="Thioredoxin-like"/>
    <property type="match status" value="1"/>
</dbReference>
<dbReference type="SUPFAM" id="SSF47616">
    <property type="entry name" value="GST C-terminal domain-like"/>
    <property type="match status" value="1"/>
</dbReference>
<accession>A0A1F6V4B1</accession>
<keyword evidence="3" id="KW-0808">Transferase</keyword>
<dbReference type="PROSITE" id="PS50404">
    <property type="entry name" value="GST_NTER"/>
    <property type="match status" value="1"/>
</dbReference>
<evidence type="ECO:0000313" key="3">
    <source>
        <dbReference type="EMBL" id="OGI64448.1"/>
    </source>
</evidence>
<dbReference type="Proteomes" id="UP000179076">
    <property type="component" value="Unassembled WGS sequence"/>
</dbReference>
<dbReference type="SFLD" id="SFLDG00358">
    <property type="entry name" value="Main_(cytGST)"/>
    <property type="match status" value="1"/>
</dbReference>
<feature type="domain" description="GST N-terminal" evidence="1">
    <location>
        <begin position="1"/>
        <end position="76"/>
    </location>
</feature>
<proteinExistence type="predicted"/>
<dbReference type="GO" id="GO:0005737">
    <property type="term" value="C:cytoplasm"/>
    <property type="evidence" value="ECO:0007669"/>
    <property type="project" value="TreeGrafter"/>
</dbReference>
<dbReference type="GO" id="GO:0016740">
    <property type="term" value="F:transferase activity"/>
    <property type="evidence" value="ECO:0007669"/>
    <property type="project" value="UniProtKB-KW"/>
</dbReference>
<dbReference type="Pfam" id="PF13417">
    <property type="entry name" value="GST_N_3"/>
    <property type="match status" value="1"/>
</dbReference>
<dbReference type="CDD" id="cd00570">
    <property type="entry name" value="GST_N_family"/>
    <property type="match status" value="1"/>
</dbReference>
<dbReference type="Gene3D" id="1.20.1050.10">
    <property type="match status" value="1"/>
</dbReference>
<evidence type="ECO:0000313" key="4">
    <source>
        <dbReference type="Proteomes" id="UP000179076"/>
    </source>
</evidence>
<dbReference type="Gene3D" id="3.40.30.10">
    <property type="entry name" value="Glutaredoxin"/>
    <property type="match status" value="1"/>
</dbReference>
<dbReference type="AlphaFoldDB" id="A0A1F6V4B1"/>
<organism evidence="3 4">
    <name type="scientific">Candidatus Muproteobacteria bacterium RBG_16_60_9</name>
    <dbReference type="NCBI Taxonomy" id="1817755"/>
    <lineage>
        <taxon>Bacteria</taxon>
        <taxon>Pseudomonadati</taxon>
        <taxon>Pseudomonadota</taxon>
        <taxon>Candidatus Muproteobacteria</taxon>
    </lineage>
</organism>
<protein>
    <submittedName>
        <fullName evidence="3">Glutathione S-transferase</fullName>
    </submittedName>
</protein>
<dbReference type="InterPro" id="IPR004045">
    <property type="entry name" value="Glutathione_S-Trfase_N"/>
</dbReference>
<dbReference type="InterPro" id="IPR036249">
    <property type="entry name" value="Thioredoxin-like_sf"/>
</dbReference>
<gene>
    <name evidence="3" type="ORF">A2W18_09400</name>
</gene>
<dbReference type="InterPro" id="IPR050983">
    <property type="entry name" value="GST_Omega/HSP26"/>
</dbReference>
<dbReference type="Pfam" id="PF13410">
    <property type="entry name" value="GST_C_2"/>
    <property type="match status" value="1"/>
</dbReference>
<dbReference type="PANTHER" id="PTHR43968">
    <property type="match status" value="1"/>
</dbReference>
<evidence type="ECO:0000259" key="2">
    <source>
        <dbReference type="PROSITE" id="PS50405"/>
    </source>
</evidence>
<evidence type="ECO:0000259" key="1">
    <source>
        <dbReference type="PROSITE" id="PS50404"/>
    </source>
</evidence>
<dbReference type="InterPro" id="IPR040079">
    <property type="entry name" value="Glutathione_S-Trfase"/>
</dbReference>
<comment type="caution">
    <text evidence="3">The sequence shown here is derived from an EMBL/GenBank/DDBJ whole genome shotgun (WGS) entry which is preliminary data.</text>
</comment>
<dbReference type="InterPro" id="IPR010987">
    <property type="entry name" value="Glutathione-S-Trfase_C-like"/>
</dbReference>